<feature type="domain" description="Histidine kinase" evidence="9">
    <location>
        <begin position="222"/>
        <end position="400"/>
    </location>
</feature>
<evidence type="ECO:0000256" key="1">
    <source>
        <dbReference type="ARBA" id="ARBA00000085"/>
    </source>
</evidence>
<dbReference type="RefSeq" id="WP_076931685.1">
    <property type="nucleotide sequence ID" value="NZ_LT605205.1"/>
</dbReference>
<keyword evidence="11" id="KW-1185">Reference proteome</keyword>
<sequence length="423" mass="49371">MKLIYHIIIRLSIVLSIVLAIWAVFFYMRMIDEINDETDDSLEDYSEQIIMRQLAGEEMPSESNNSNNQYYLKEITAVEAQSKPHIHYIDSMIYIPLKRETEPARILTTVYRDENGKYYELVVAIPTIEKKDLKEAILYWMIFLYFGLLFCILLINVWIYHQSNRPLHKLLAWLNRYKIGKENTPLNNDTGITEFKRLNEAVVKSMQRSEEVFEEQKLFIGNASHEIQTPLAVCRNRLENLMEDESLTETQLEELSKTLQTLEQITRLNKTLLLLSKIENRQFPGTHHIELNSIIKKNINDYQEVYAHMNVEVEIRESGIFKVIMNETLADILVNNIIKNAFVHNIANGKIVIEISPSKLVIKNSGQEFALDSQLIFKRFHQGNKKPESSGLGLALIKSICDLEKLHISYAFENNFHRFEISR</sequence>
<proteinExistence type="predicted"/>
<dbReference type="InterPro" id="IPR005467">
    <property type="entry name" value="His_kinase_dom"/>
</dbReference>
<dbReference type="SMART" id="SM00388">
    <property type="entry name" value="HisKA"/>
    <property type="match status" value="1"/>
</dbReference>
<dbReference type="Gene3D" id="1.10.287.130">
    <property type="match status" value="1"/>
</dbReference>
<dbReference type="Gene3D" id="3.30.565.10">
    <property type="entry name" value="Histidine kinase-like ATPase, C-terminal domain"/>
    <property type="match status" value="1"/>
</dbReference>
<evidence type="ECO:0000256" key="7">
    <source>
        <dbReference type="ARBA" id="ARBA00022989"/>
    </source>
</evidence>
<evidence type="ECO:0000256" key="5">
    <source>
        <dbReference type="ARBA" id="ARBA00022692"/>
    </source>
</evidence>
<dbReference type="KEGG" id="psac:PSM36_3168"/>
<keyword evidence="4" id="KW-0808">Transferase</keyword>
<keyword evidence="3" id="KW-0597">Phosphoprotein</keyword>
<dbReference type="SUPFAM" id="SSF47384">
    <property type="entry name" value="Homodimeric domain of signal transducing histidine kinase"/>
    <property type="match status" value="1"/>
</dbReference>
<accession>A0A1R3TBH3</accession>
<dbReference type="EC" id="2.7.13.3" evidence="2"/>
<comment type="catalytic activity">
    <reaction evidence="1">
        <text>ATP + protein L-histidine = ADP + protein N-phospho-L-histidine.</text>
        <dbReference type="EC" id="2.7.13.3"/>
    </reaction>
</comment>
<dbReference type="GO" id="GO:0000155">
    <property type="term" value="F:phosphorelay sensor kinase activity"/>
    <property type="evidence" value="ECO:0007669"/>
    <property type="project" value="InterPro"/>
</dbReference>
<protein>
    <recommendedName>
        <fullName evidence="2">histidine kinase</fullName>
        <ecNumber evidence="2">2.7.13.3</ecNumber>
    </recommendedName>
</protein>
<dbReference type="CDD" id="cd00082">
    <property type="entry name" value="HisKA"/>
    <property type="match status" value="1"/>
</dbReference>
<dbReference type="Proteomes" id="UP000187464">
    <property type="component" value="Chromosome I"/>
</dbReference>
<organism evidence="10 11">
    <name type="scientific">Proteiniphilum saccharofermentans</name>
    <dbReference type="NCBI Taxonomy" id="1642647"/>
    <lineage>
        <taxon>Bacteria</taxon>
        <taxon>Pseudomonadati</taxon>
        <taxon>Bacteroidota</taxon>
        <taxon>Bacteroidia</taxon>
        <taxon>Bacteroidales</taxon>
        <taxon>Dysgonomonadaceae</taxon>
        <taxon>Proteiniphilum</taxon>
    </lineage>
</organism>
<dbReference type="GO" id="GO:0005886">
    <property type="term" value="C:plasma membrane"/>
    <property type="evidence" value="ECO:0007669"/>
    <property type="project" value="TreeGrafter"/>
</dbReference>
<evidence type="ECO:0000256" key="8">
    <source>
        <dbReference type="SAM" id="Phobius"/>
    </source>
</evidence>
<dbReference type="Pfam" id="PF02518">
    <property type="entry name" value="HATPase_c"/>
    <property type="match status" value="1"/>
</dbReference>
<feature type="transmembrane region" description="Helical" evidence="8">
    <location>
        <begin position="7"/>
        <end position="28"/>
    </location>
</feature>
<dbReference type="PROSITE" id="PS50109">
    <property type="entry name" value="HIS_KIN"/>
    <property type="match status" value="1"/>
</dbReference>
<gene>
    <name evidence="10" type="ORF">PSM36_3168</name>
</gene>
<feature type="transmembrane region" description="Helical" evidence="8">
    <location>
        <begin position="137"/>
        <end position="160"/>
    </location>
</feature>
<dbReference type="InterPro" id="IPR050428">
    <property type="entry name" value="TCS_sensor_his_kinase"/>
</dbReference>
<dbReference type="InterPro" id="IPR003661">
    <property type="entry name" value="HisK_dim/P_dom"/>
</dbReference>
<name>A0A1R3TBH3_9BACT</name>
<dbReference type="AlphaFoldDB" id="A0A1R3TBH3"/>
<evidence type="ECO:0000256" key="3">
    <source>
        <dbReference type="ARBA" id="ARBA00022553"/>
    </source>
</evidence>
<keyword evidence="7 8" id="KW-1133">Transmembrane helix</keyword>
<evidence type="ECO:0000259" key="9">
    <source>
        <dbReference type="PROSITE" id="PS50109"/>
    </source>
</evidence>
<keyword evidence="6 10" id="KW-0418">Kinase</keyword>
<reference evidence="10 11" key="1">
    <citation type="submission" date="2016-08" db="EMBL/GenBank/DDBJ databases">
        <authorList>
            <person name="Seilhamer J.J."/>
        </authorList>
    </citation>
    <scope>NUCLEOTIDE SEQUENCE [LARGE SCALE GENOMIC DNA]</scope>
    <source>
        <strain evidence="10">M3/6</strain>
    </source>
</reference>
<dbReference type="STRING" id="1642647.PSM36_3168"/>
<evidence type="ECO:0000313" key="10">
    <source>
        <dbReference type="EMBL" id="SCD21957.1"/>
    </source>
</evidence>
<dbReference type="PANTHER" id="PTHR45436:SF5">
    <property type="entry name" value="SENSOR HISTIDINE KINASE TRCS"/>
    <property type="match status" value="1"/>
</dbReference>
<evidence type="ECO:0000256" key="6">
    <source>
        <dbReference type="ARBA" id="ARBA00022777"/>
    </source>
</evidence>
<dbReference type="SUPFAM" id="SSF55874">
    <property type="entry name" value="ATPase domain of HSP90 chaperone/DNA topoisomerase II/histidine kinase"/>
    <property type="match status" value="1"/>
</dbReference>
<evidence type="ECO:0000313" key="11">
    <source>
        <dbReference type="Proteomes" id="UP000187464"/>
    </source>
</evidence>
<evidence type="ECO:0000256" key="4">
    <source>
        <dbReference type="ARBA" id="ARBA00022679"/>
    </source>
</evidence>
<dbReference type="InterPro" id="IPR036890">
    <property type="entry name" value="HATPase_C_sf"/>
</dbReference>
<dbReference type="Pfam" id="PF00512">
    <property type="entry name" value="HisKA"/>
    <property type="match status" value="1"/>
</dbReference>
<keyword evidence="5 8" id="KW-0812">Transmembrane</keyword>
<dbReference type="InterPro" id="IPR036097">
    <property type="entry name" value="HisK_dim/P_sf"/>
</dbReference>
<dbReference type="EMBL" id="LT605205">
    <property type="protein sequence ID" value="SCD21957.1"/>
    <property type="molecule type" value="Genomic_DNA"/>
</dbReference>
<keyword evidence="8" id="KW-0472">Membrane</keyword>
<evidence type="ECO:0000256" key="2">
    <source>
        <dbReference type="ARBA" id="ARBA00012438"/>
    </source>
</evidence>
<dbReference type="PANTHER" id="PTHR45436">
    <property type="entry name" value="SENSOR HISTIDINE KINASE YKOH"/>
    <property type="match status" value="1"/>
</dbReference>
<dbReference type="InterPro" id="IPR003594">
    <property type="entry name" value="HATPase_dom"/>
</dbReference>